<protein>
    <submittedName>
        <fullName evidence="4">Uncharacterized protein</fullName>
    </submittedName>
</protein>
<feature type="signal peptide" evidence="3">
    <location>
        <begin position="1"/>
        <end position="23"/>
    </location>
</feature>
<sequence>MCEPSTTTLFVTSLALAAASATASVVGQKQQQKAQEKYVQDSAKSANKAARDNYAQINQNLVQKEAVASQRIQEEQKQRLQAQGTALASSEASGQSFDLLLNDFSRQEAGYRSTVERQLKWDQQQAELDKEGAEAQAQNRITSSIGAGVGQPNYLGAGLGFLSSGVQSYASMSEPKTDKETGKTYRVLKD</sequence>
<organism evidence="4">
    <name type="scientific">uncultured Alphaproteobacteria bacterium</name>
    <dbReference type="NCBI Taxonomy" id="91750"/>
    <lineage>
        <taxon>Bacteria</taxon>
        <taxon>Pseudomonadati</taxon>
        <taxon>Pseudomonadota</taxon>
        <taxon>Alphaproteobacteria</taxon>
        <taxon>environmental samples</taxon>
    </lineage>
</organism>
<feature type="compositionally biased region" description="Basic and acidic residues" evidence="2">
    <location>
        <begin position="175"/>
        <end position="190"/>
    </location>
</feature>
<dbReference type="Pfam" id="PF24072">
    <property type="entry name" value="T7_gp14"/>
    <property type="match status" value="1"/>
</dbReference>
<evidence type="ECO:0000256" key="1">
    <source>
        <dbReference type="SAM" id="Coils"/>
    </source>
</evidence>
<keyword evidence="3" id="KW-0732">Signal</keyword>
<accession>A0A212KM06</accession>
<feature type="coiled-coil region" evidence="1">
    <location>
        <begin position="47"/>
        <end position="78"/>
    </location>
</feature>
<evidence type="ECO:0000256" key="2">
    <source>
        <dbReference type="SAM" id="MobiDB-lite"/>
    </source>
</evidence>
<dbReference type="AlphaFoldDB" id="A0A212KM06"/>
<proteinExistence type="predicted"/>
<gene>
    <name evidence="4" type="ORF">KL86APRO_30234</name>
</gene>
<evidence type="ECO:0000313" key="4">
    <source>
        <dbReference type="EMBL" id="SBW12743.1"/>
    </source>
</evidence>
<feature type="region of interest" description="Disordered" evidence="2">
    <location>
        <begin position="170"/>
        <end position="190"/>
    </location>
</feature>
<dbReference type="InterPro" id="IPR038996">
    <property type="entry name" value="Gp14"/>
</dbReference>
<dbReference type="EMBL" id="FLUO01000003">
    <property type="protein sequence ID" value="SBW12743.1"/>
    <property type="molecule type" value="Genomic_DNA"/>
</dbReference>
<evidence type="ECO:0000256" key="3">
    <source>
        <dbReference type="SAM" id="SignalP"/>
    </source>
</evidence>
<feature type="chain" id="PRO_5013324397" evidence="3">
    <location>
        <begin position="24"/>
        <end position="190"/>
    </location>
</feature>
<name>A0A212KM06_9PROT</name>
<reference evidence="4" key="1">
    <citation type="submission" date="2016-04" db="EMBL/GenBank/DDBJ databases">
        <authorList>
            <person name="Evans L.H."/>
            <person name="Alamgir A."/>
            <person name="Owens N."/>
            <person name="Weber N.D."/>
            <person name="Virtaneva K."/>
            <person name="Barbian K."/>
            <person name="Babar A."/>
            <person name="Rosenke K."/>
        </authorList>
    </citation>
    <scope>NUCLEOTIDE SEQUENCE</scope>
    <source>
        <strain evidence="4">86</strain>
    </source>
</reference>
<keyword evidence="1" id="KW-0175">Coiled coil</keyword>